<dbReference type="Proteomes" id="UP000530424">
    <property type="component" value="Unassembled WGS sequence"/>
</dbReference>
<dbReference type="AlphaFoldDB" id="A0A853C0J6"/>
<evidence type="ECO:0000313" key="1">
    <source>
        <dbReference type="EMBL" id="NYJ00252.1"/>
    </source>
</evidence>
<gene>
    <name evidence="1" type="ORF">HNR19_000950</name>
</gene>
<reference evidence="1 2" key="1">
    <citation type="submission" date="2020-07" db="EMBL/GenBank/DDBJ databases">
        <title>Sequencing the genomes of 1000 actinobacteria strains.</title>
        <authorList>
            <person name="Klenk H.-P."/>
        </authorList>
    </citation>
    <scope>NUCLEOTIDE SEQUENCE [LARGE SCALE GENOMIC DNA]</scope>
    <source>
        <strain evidence="1 2">DSM 103833</strain>
    </source>
</reference>
<proteinExistence type="predicted"/>
<protein>
    <recommendedName>
        <fullName evidence="3">Histidine kinase/HSP90-like ATPase domain-containing protein</fullName>
    </recommendedName>
</protein>
<dbReference type="RefSeq" id="WP_179666871.1">
    <property type="nucleotide sequence ID" value="NZ_JACCFP010000001.1"/>
</dbReference>
<accession>A0A853C0J6</accession>
<dbReference type="InterPro" id="IPR036890">
    <property type="entry name" value="HATPase_C_sf"/>
</dbReference>
<sequence>MDPAVRKSAANGIWLCNVHAREIDVDEKRFPEALLHRWKRRARQRAYAARGLQTEPPEPRALIRHTAWLGDATDRPIVHRFVADFMSDTGAQWLWPGDAYDAIRMALYELVLNAVEHGGADGVHLRARGFRIDLVYVGCDFNPNSLSMESGDGGAEAMLHLHSVLGDSLTVAYTHNGAVATIRLIDVGSAGPNQPCAIRSSDLVPGWEVAFEACDAVHVFVGGLMSFSDISSVGERLQHAASQKRLVVHGFSEPLAESAARRFPELSVVKRRKLADDQLPTS</sequence>
<evidence type="ECO:0000313" key="2">
    <source>
        <dbReference type="Proteomes" id="UP000530424"/>
    </source>
</evidence>
<comment type="caution">
    <text evidence="1">The sequence shown here is derived from an EMBL/GenBank/DDBJ whole genome shotgun (WGS) entry which is preliminary data.</text>
</comment>
<keyword evidence="2" id="KW-1185">Reference proteome</keyword>
<evidence type="ECO:0008006" key="3">
    <source>
        <dbReference type="Google" id="ProtNLM"/>
    </source>
</evidence>
<dbReference type="Gene3D" id="3.30.565.10">
    <property type="entry name" value="Histidine kinase-like ATPase, C-terminal domain"/>
    <property type="match status" value="1"/>
</dbReference>
<dbReference type="EMBL" id="JACCFP010000001">
    <property type="protein sequence ID" value="NYJ00252.1"/>
    <property type="molecule type" value="Genomic_DNA"/>
</dbReference>
<name>A0A853C0J6_9ACTN</name>
<organism evidence="1 2">
    <name type="scientific">Nocardioides thalensis</name>
    <dbReference type="NCBI Taxonomy" id="1914755"/>
    <lineage>
        <taxon>Bacteria</taxon>
        <taxon>Bacillati</taxon>
        <taxon>Actinomycetota</taxon>
        <taxon>Actinomycetes</taxon>
        <taxon>Propionibacteriales</taxon>
        <taxon>Nocardioidaceae</taxon>
        <taxon>Nocardioides</taxon>
    </lineage>
</organism>